<dbReference type="AlphaFoldDB" id="A0A8J3XXG9"/>
<feature type="compositionally biased region" description="Low complexity" evidence="1">
    <location>
        <begin position="60"/>
        <end position="77"/>
    </location>
</feature>
<feature type="compositionally biased region" description="Basic and acidic residues" evidence="1">
    <location>
        <begin position="1"/>
        <end position="10"/>
    </location>
</feature>
<comment type="caution">
    <text evidence="3">The sequence shown here is derived from an EMBL/GenBank/DDBJ whole genome shotgun (WGS) entry which is preliminary data.</text>
</comment>
<feature type="region of interest" description="Disordered" evidence="1">
    <location>
        <begin position="602"/>
        <end position="633"/>
    </location>
</feature>
<dbReference type="InterPro" id="IPR003615">
    <property type="entry name" value="HNH_nuc"/>
</dbReference>
<dbReference type="Proteomes" id="UP000605992">
    <property type="component" value="Unassembled WGS sequence"/>
</dbReference>
<feature type="compositionally biased region" description="Pro residues" evidence="1">
    <location>
        <begin position="623"/>
        <end position="633"/>
    </location>
</feature>
<dbReference type="EMBL" id="BOOR01000031">
    <property type="protein sequence ID" value="GII55911.1"/>
    <property type="molecule type" value="Genomic_DNA"/>
</dbReference>
<evidence type="ECO:0000259" key="2">
    <source>
        <dbReference type="SMART" id="SM00507"/>
    </source>
</evidence>
<feature type="region of interest" description="Disordered" evidence="1">
    <location>
        <begin position="408"/>
        <end position="473"/>
    </location>
</feature>
<feature type="region of interest" description="Disordered" evidence="1">
    <location>
        <begin position="1"/>
        <end position="20"/>
    </location>
</feature>
<feature type="compositionally biased region" description="Low complexity" evidence="1">
    <location>
        <begin position="11"/>
        <end position="20"/>
    </location>
</feature>
<reference evidence="3" key="1">
    <citation type="submission" date="2021-01" db="EMBL/GenBank/DDBJ databases">
        <title>Whole genome shotgun sequence of Planotetraspora thailandica NBRC 104271.</title>
        <authorList>
            <person name="Komaki H."/>
            <person name="Tamura T."/>
        </authorList>
    </citation>
    <scope>NUCLEOTIDE SEQUENCE</scope>
    <source>
        <strain evidence="3">NBRC 104271</strain>
    </source>
</reference>
<keyword evidence="4" id="KW-1185">Reference proteome</keyword>
<dbReference type="SMART" id="SM00507">
    <property type="entry name" value="HNHc"/>
    <property type="match status" value="1"/>
</dbReference>
<feature type="compositionally biased region" description="Basic and acidic residues" evidence="1">
    <location>
        <begin position="464"/>
        <end position="473"/>
    </location>
</feature>
<feature type="region of interest" description="Disordered" evidence="1">
    <location>
        <begin position="54"/>
        <end position="143"/>
    </location>
</feature>
<name>A0A8J3XXG9_9ACTN</name>
<sequence length="633" mass="67214">MAGWRERRPSPESSEPIGGSEWWAEVRERARLWSSHGSPALSSPSGLGAWWEATLAENTSSAPGQSGPAPAGPAQPGIVPVASLSRGVPSADDSAEPAREAPAEAFTGTESETESGAEAATGASTEATGSGRSTAWGGSDGASGRSAMPGVFAGLDWAGLGSAGLVAALVDAASALALAEPPEVSATCLAEAQELVYARDRLVSAIAARVDRVHRTDEARSHGHSSTQVWLRSGCGASRGSASYLVMLGTQLARLPIVRARFAEGSLAEGQVGAICIAVKKLTDEQAAIAEPILVELADNASPEDVAKAGRYLGYVLDPDGPRKGEDDEESDYRKRYLEVRPTDAGGMEGEFHLPKESAARLKAWLDAYAKPRSENDDRSLRQRNADALNDLLAKKVTTELVVLVNAESLPGDQPTPDYDTHGDDGTGGLDDADGVDGAGGREDTGRRAREQSAHASSVTRHHGQPESGDRGRRLLRWKVPGLLLATGQFLSPADIARLARTSTLMRLVMDADGQVLDMGRAVRLATNPQRKAVFARYGTCWIDGCPLPATLCQVDHADNWVAGGLTNLKLLGPACQHHNRDRYRHPERYVRRREGKDRWAYTYTGPRYRTRRRRTSAGGPPAAGPPTSGDPP</sequence>
<evidence type="ECO:0000256" key="1">
    <source>
        <dbReference type="SAM" id="MobiDB-lite"/>
    </source>
</evidence>
<feature type="compositionally biased region" description="Basic and acidic residues" evidence="1">
    <location>
        <begin position="440"/>
        <end position="453"/>
    </location>
</feature>
<dbReference type="Pfam" id="PF02720">
    <property type="entry name" value="DUF222"/>
    <property type="match status" value="1"/>
</dbReference>
<dbReference type="CDD" id="cd00085">
    <property type="entry name" value="HNHc"/>
    <property type="match status" value="1"/>
</dbReference>
<evidence type="ECO:0000313" key="4">
    <source>
        <dbReference type="Proteomes" id="UP000605992"/>
    </source>
</evidence>
<protein>
    <recommendedName>
        <fullName evidence="2">HNH nuclease domain-containing protein</fullName>
    </recommendedName>
</protein>
<proteinExistence type="predicted"/>
<feature type="domain" description="HNH nuclease" evidence="2">
    <location>
        <begin position="529"/>
        <end position="581"/>
    </location>
</feature>
<evidence type="ECO:0000313" key="3">
    <source>
        <dbReference type="EMBL" id="GII55911.1"/>
    </source>
</evidence>
<gene>
    <name evidence="3" type="ORF">Pth03_43000</name>
</gene>
<accession>A0A8J3XXG9</accession>
<organism evidence="3 4">
    <name type="scientific">Planotetraspora thailandica</name>
    <dbReference type="NCBI Taxonomy" id="487172"/>
    <lineage>
        <taxon>Bacteria</taxon>
        <taxon>Bacillati</taxon>
        <taxon>Actinomycetota</taxon>
        <taxon>Actinomycetes</taxon>
        <taxon>Streptosporangiales</taxon>
        <taxon>Streptosporangiaceae</taxon>
        <taxon>Planotetraspora</taxon>
    </lineage>
</organism>
<dbReference type="InterPro" id="IPR003870">
    <property type="entry name" value="DUF222"/>
</dbReference>
<feature type="compositionally biased region" description="Low complexity" evidence="1">
    <location>
        <begin position="103"/>
        <end position="135"/>
    </location>
</feature>